<dbReference type="eggNOG" id="COG3209">
    <property type="taxonomic scope" value="Bacteria"/>
</dbReference>
<dbReference type="NCBIfam" id="TIGR03696">
    <property type="entry name" value="Rhs_assc_core"/>
    <property type="match status" value="1"/>
</dbReference>
<name>E4RWK9_LEAB4</name>
<accession>E4RWK9</accession>
<dbReference type="InterPro" id="IPR028218">
    <property type="entry name" value="Toxin-JAB1"/>
</dbReference>
<feature type="region of interest" description="Disordered" evidence="1">
    <location>
        <begin position="343"/>
        <end position="363"/>
    </location>
</feature>
<evidence type="ECO:0000313" key="3">
    <source>
        <dbReference type="Proteomes" id="UP000007435"/>
    </source>
</evidence>
<dbReference type="AlphaFoldDB" id="E4RWK9"/>
<dbReference type="Proteomes" id="UP000007435">
    <property type="component" value="Chromosome"/>
</dbReference>
<dbReference type="STRING" id="649349.Lbys_3292"/>
<dbReference type="Gene3D" id="2.180.10.10">
    <property type="entry name" value="RHS repeat-associated core"/>
    <property type="match status" value="1"/>
</dbReference>
<reference key="1">
    <citation type="submission" date="2010-11" db="EMBL/GenBank/DDBJ databases">
        <title>The complete genome of Leadbetterella byssophila DSM 17132.</title>
        <authorList>
            <consortium name="US DOE Joint Genome Institute (JGI-PGF)"/>
            <person name="Lucas S."/>
            <person name="Copeland A."/>
            <person name="Lapidus A."/>
            <person name="Glavina del Rio T."/>
            <person name="Dalin E."/>
            <person name="Tice H."/>
            <person name="Bruce D."/>
            <person name="Goodwin L."/>
            <person name="Pitluck S."/>
            <person name="Kyrpides N."/>
            <person name="Mavromatis K."/>
            <person name="Ivanova N."/>
            <person name="Teshima H."/>
            <person name="Brettin T."/>
            <person name="Detter J.C."/>
            <person name="Han C."/>
            <person name="Tapia R."/>
            <person name="Land M."/>
            <person name="Hauser L."/>
            <person name="Markowitz V."/>
            <person name="Cheng J.-F."/>
            <person name="Hugenholtz P."/>
            <person name="Woyke T."/>
            <person name="Wu D."/>
            <person name="Tindall B."/>
            <person name="Pomrenke H.G."/>
            <person name="Brambilla E."/>
            <person name="Klenk H.-P."/>
            <person name="Eisen J.A."/>
        </authorList>
    </citation>
    <scope>NUCLEOTIDE SEQUENCE [LARGE SCALE GENOMIC DNA]</scope>
    <source>
        <strain>DSM 17132</strain>
    </source>
</reference>
<dbReference type="InterPro" id="IPR050708">
    <property type="entry name" value="T6SS_VgrG/RHS"/>
</dbReference>
<proteinExistence type="predicted"/>
<evidence type="ECO:0008006" key="4">
    <source>
        <dbReference type="Google" id="ProtNLM"/>
    </source>
</evidence>
<organism evidence="2 3">
    <name type="scientific">Leadbetterella byssophila (strain DSM 17132 / JCM 16389 / KACC 11308 / NBRC 106382 / 4M15)</name>
    <dbReference type="NCBI Taxonomy" id="649349"/>
    <lineage>
        <taxon>Bacteria</taxon>
        <taxon>Pseudomonadati</taxon>
        <taxon>Bacteroidota</taxon>
        <taxon>Cytophagia</taxon>
        <taxon>Cytophagales</taxon>
        <taxon>Leadbetterellaceae</taxon>
        <taxon>Leadbetterella</taxon>
    </lineage>
</organism>
<reference evidence="2 3" key="2">
    <citation type="journal article" date="2011" name="Stand. Genomic Sci.">
        <title>Complete genome sequence of Leadbetterella byssophila type strain (4M15).</title>
        <authorList>
            <person name="Abt B."/>
            <person name="Teshima H."/>
            <person name="Lucas S."/>
            <person name="Lapidus A."/>
            <person name="Del Rio T.G."/>
            <person name="Nolan M."/>
            <person name="Tice H."/>
            <person name="Cheng J.F."/>
            <person name="Pitluck S."/>
            <person name="Liolios K."/>
            <person name="Pagani I."/>
            <person name="Ivanova N."/>
            <person name="Mavromatis K."/>
            <person name="Pati A."/>
            <person name="Tapia R."/>
            <person name="Han C."/>
            <person name="Goodwin L."/>
            <person name="Chen A."/>
            <person name="Palaniappan K."/>
            <person name="Land M."/>
            <person name="Hauser L."/>
            <person name="Chang Y.J."/>
            <person name="Jeffries C.D."/>
            <person name="Rohde M."/>
            <person name="Goker M."/>
            <person name="Tindall B.J."/>
            <person name="Detter J.C."/>
            <person name="Woyke T."/>
            <person name="Bristow J."/>
            <person name="Eisen J.A."/>
            <person name="Markowitz V."/>
            <person name="Hugenholtz P."/>
            <person name="Klenk H.P."/>
            <person name="Kyrpides N.C."/>
        </authorList>
    </citation>
    <scope>NUCLEOTIDE SEQUENCE [LARGE SCALE GENOMIC DNA]</scope>
    <source>
        <strain evidence="3">DSM 17132 / JCM 16389 / KACC 11308 / NBRC 106382 / 4M15</strain>
    </source>
</reference>
<dbReference type="HOGENOM" id="CLU_677555_0_0_10"/>
<keyword evidence="3" id="KW-1185">Reference proteome</keyword>
<dbReference type="Pfam" id="PF15659">
    <property type="entry name" value="Toxin-JAB1"/>
    <property type="match status" value="1"/>
</dbReference>
<sequence>MRRSFQYCSQFLQYFRRGAGFTSFISSNLHISKTDLTFLNLPEQVNLNDGRWIKYTYDGAGTLLKTEYSNGEYVEGVVFKNGQPYQMAIPEGRAVYESSQWKLEYDIKDHLGNTRVSFREGVGGAELTAKTDFDPWGVRLNGTGTVNSFQNRWEMQGKEKEMTFNLNRVNFGARTYNPTIGRFDKSDPRATEREWITPYNYVQNNSLLRIDPDGAFDDYALTANGSINLVKKTDDDFDTITSTKKPDKSITVAKGVLNKVVDVNQTNFSYNDAHEIFVTGNNSEAHKLFEFAAENSDVEFLLTTVESKGGTEVSVLRTDHRSRSVRTEHLSKLENAGFTMKDLKHSHPGGTGTPSGFDDYGNINHRASSKGDLQTAIAFPKATHSVYDTKTKKYTKYDQNKVYPPK</sequence>
<evidence type="ECO:0000256" key="1">
    <source>
        <dbReference type="SAM" id="MobiDB-lite"/>
    </source>
</evidence>
<dbReference type="KEGG" id="lby:Lbys_3292"/>
<dbReference type="PANTHER" id="PTHR32305">
    <property type="match status" value="1"/>
</dbReference>
<dbReference type="PANTHER" id="PTHR32305:SF15">
    <property type="entry name" value="PROTEIN RHSA-RELATED"/>
    <property type="match status" value="1"/>
</dbReference>
<protein>
    <recommendedName>
        <fullName evidence="4">RHS repeat-associated core domain-containing protein</fullName>
    </recommendedName>
</protein>
<evidence type="ECO:0000313" key="2">
    <source>
        <dbReference type="EMBL" id="ADQ18949.1"/>
    </source>
</evidence>
<gene>
    <name evidence="2" type="ordered locus">Lbys_3292</name>
</gene>
<dbReference type="InterPro" id="IPR022385">
    <property type="entry name" value="Rhs_assc_core"/>
</dbReference>
<dbReference type="EMBL" id="CP002305">
    <property type="protein sequence ID" value="ADQ18949.1"/>
    <property type="molecule type" value="Genomic_DNA"/>
</dbReference>